<keyword evidence="5" id="KW-1185">Reference proteome</keyword>
<reference evidence="4" key="1">
    <citation type="submission" date="2021-03" db="EMBL/GenBank/DDBJ databases">
        <authorList>
            <person name="Bekaert M."/>
        </authorList>
    </citation>
    <scope>NUCLEOTIDE SEQUENCE</scope>
</reference>
<accession>A0A8S3USC5</accession>
<dbReference type="InterPro" id="IPR001079">
    <property type="entry name" value="Galectin_CRD"/>
</dbReference>
<dbReference type="OrthoDB" id="6164578at2759"/>
<dbReference type="PANTHER" id="PTHR11346">
    <property type="entry name" value="GALECTIN"/>
    <property type="match status" value="1"/>
</dbReference>
<feature type="domain" description="Galectin" evidence="3">
    <location>
        <begin position="26"/>
        <end position="162"/>
    </location>
</feature>
<evidence type="ECO:0000259" key="3">
    <source>
        <dbReference type="PROSITE" id="PS51304"/>
    </source>
</evidence>
<dbReference type="InterPro" id="IPR013320">
    <property type="entry name" value="ConA-like_dom_sf"/>
</dbReference>
<gene>
    <name evidence="4" type="ORF">MEDL_60139</name>
</gene>
<dbReference type="SUPFAM" id="SSF49899">
    <property type="entry name" value="Concanavalin A-like lectins/glucanases"/>
    <property type="match status" value="1"/>
</dbReference>
<dbReference type="Pfam" id="PF00337">
    <property type="entry name" value="Gal-bind_lectin"/>
    <property type="match status" value="1"/>
</dbReference>
<sequence length="162" mass="18591">MITLESAPFCVLFVEVYKGFSMLYYELSAKGQSMVVGKVVSFRISCDKSLSDISGGFAVNFQEDNEDYENIAFHFNPRAESSKVVLNTRIRSKWIKEHIFGDNKVKSDYYINPFKLTIEVKNKEHILVSVNDKFITGYNCKLDITKVKYVCWANGVEIDRAD</sequence>
<proteinExistence type="predicted"/>
<evidence type="ECO:0000313" key="5">
    <source>
        <dbReference type="Proteomes" id="UP000683360"/>
    </source>
</evidence>
<comment type="caution">
    <text evidence="4">The sequence shown here is derived from an EMBL/GenBank/DDBJ whole genome shotgun (WGS) entry which is preliminary data.</text>
</comment>
<dbReference type="PANTHER" id="PTHR11346:SF147">
    <property type="entry name" value="GALECTIN"/>
    <property type="match status" value="1"/>
</dbReference>
<keyword evidence="1 2" id="KW-0430">Lectin</keyword>
<dbReference type="SMART" id="SM00276">
    <property type="entry name" value="GLECT"/>
    <property type="match status" value="1"/>
</dbReference>
<dbReference type="PROSITE" id="PS51304">
    <property type="entry name" value="GALECTIN"/>
    <property type="match status" value="1"/>
</dbReference>
<protein>
    <recommendedName>
        <fullName evidence="2">Galectin</fullName>
    </recommendedName>
</protein>
<evidence type="ECO:0000256" key="2">
    <source>
        <dbReference type="RuleBase" id="RU102079"/>
    </source>
</evidence>
<dbReference type="Proteomes" id="UP000683360">
    <property type="component" value="Unassembled WGS sequence"/>
</dbReference>
<evidence type="ECO:0000313" key="4">
    <source>
        <dbReference type="EMBL" id="CAG2248276.1"/>
    </source>
</evidence>
<dbReference type="GO" id="GO:0030246">
    <property type="term" value="F:carbohydrate binding"/>
    <property type="evidence" value="ECO:0007669"/>
    <property type="project" value="UniProtKB-UniRule"/>
</dbReference>
<evidence type="ECO:0000256" key="1">
    <source>
        <dbReference type="ARBA" id="ARBA00022734"/>
    </source>
</evidence>
<name>A0A8S3USC5_MYTED</name>
<dbReference type="Gene3D" id="2.60.120.200">
    <property type="match status" value="1"/>
</dbReference>
<dbReference type="InterPro" id="IPR044156">
    <property type="entry name" value="Galectin-like"/>
</dbReference>
<organism evidence="4 5">
    <name type="scientific">Mytilus edulis</name>
    <name type="common">Blue mussel</name>
    <dbReference type="NCBI Taxonomy" id="6550"/>
    <lineage>
        <taxon>Eukaryota</taxon>
        <taxon>Metazoa</taxon>
        <taxon>Spiralia</taxon>
        <taxon>Lophotrochozoa</taxon>
        <taxon>Mollusca</taxon>
        <taxon>Bivalvia</taxon>
        <taxon>Autobranchia</taxon>
        <taxon>Pteriomorphia</taxon>
        <taxon>Mytilida</taxon>
        <taxon>Mytiloidea</taxon>
        <taxon>Mytilidae</taxon>
        <taxon>Mytilinae</taxon>
        <taxon>Mytilus</taxon>
    </lineage>
</organism>
<dbReference type="SMART" id="SM00908">
    <property type="entry name" value="Gal-bind_lectin"/>
    <property type="match status" value="1"/>
</dbReference>
<dbReference type="AlphaFoldDB" id="A0A8S3USC5"/>
<dbReference type="EMBL" id="CAJPWZ010002931">
    <property type="protein sequence ID" value="CAG2248276.1"/>
    <property type="molecule type" value="Genomic_DNA"/>
</dbReference>